<evidence type="ECO:0000313" key="4">
    <source>
        <dbReference type="Proteomes" id="UP000799118"/>
    </source>
</evidence>
<feature type="compositionally biased region" description="Basic and acidic residues" evidence="1">
    <location>
        <begin position="159"/>
        <end position="171"/>
    </location>
</feature>
<feature type="compositionally biased region" description="Polar residues" evidence="1">
    <location>
        <begin position="123"/>
        <end position="157"/>
    </location>
</feature>
<feature type="compositionally biased region" description="Low complexity" evidence="1">
    <location>
        <begin position="62"/>
        <end position="75"/>
    </location>
</feature>
<evidence type="ECO:0000313" key="3">
    <source>
        <dbReference type="EMBL" id="KAE9400931.1"/>
    </source>
</evidence>
<feature type="region of interest" description="Disordered" evidence="1">
    <location>
        <begin position="57"/>
        <end position="81"/>
    </location>
</feature>
<feature type="chain" id="PRO_5025645422" evidence="2">
    <location>
        <begin position="17"/>
        <end position="203"/>
    </location>
</feature>
<protein>
    <submittedName>
        <fullName evidence="3">Uncharacterized protein</fullName>
    </submittedName>
</protein>
<feature type="signal peptide" evidence="2">
    <location>
        <begin position="1"/>
        <end position="16"/>
    </location>
</feature>
<dbReference type="AlphaFoldDB" id="A0A6A4HT30"/>
<evidence type="ECO:0000256" key="2">
    <source>
        <dbReference type="SAM" id="SignalP"/>
    </source>
</evidence>
<sequence length="203" mass="21873">MTLALVLGLLASITTFLPTVLTPLRRFFGSPGGLTDLESGGDHLSVARHLFESSTDFSRAGSHPIQQSSSESSVVHFHHSSSLHQVNAHNRLLRVSELGIPPSPPSQMPTPTMHSAPLHSESRQIATHHSTDVSSPTAQSSDVPCTTPSPVQPSPSASGRRDDGHTAEVQRGKQGTGSRIHLQSQGWFRVPNVNPRRRGYSLF</sequence>
<name>A0A6A4HT30_9AGAR</name>
<reference evidence="3" key="1">
    <citation type="journal article" date="2019" name="Environ. Microbiol.">
        <title>Fungal ecological strategies reflected in gene transcription - a case study of two litter decomposers.</title>
        <authorList>
            <person name="Barbi F."/>
            <person name="Kohler A."/>
            <person name="Barry K."/>
            <person name="Baskaran P."/>
            <person name="Daum C."/>
            <person name="Fauchery L."/>
            <person name="Ihrmark K."/>
            <person name="Kuo A."/>
            <person name="LaButti K."/>
            <person name="Lipzen A."/>
            <person name="Morin E."/>
            <person name="Grigoriev I.V."/>
            <person name="Henrissat B."/>
            <person name="Lindahl B."/>
            <person name="Martin F."/>
        </authorList>
    </citation>
    <scope>NUCLEOTIDE SEQUENCE</scope>
    <source>
        <strain evidence="3">JB14</strain>
    </source>
</reference>
<keyword evidence="2" id="KW-0732">Signal</keyword>
<evidence type="ECO:0000256" key="1">
    <source>
        <dbReference type="SAM" id="MobiDB-lite"/>
    </source>
</evidence>
<proteinExistence type="predicted"/>
<keyword evidence="4" id="KW-1185">Reference proteome</keyword>
<organism evidence="3 4">
    <name type="scientific">Gymnopus androsaceus JB14</name>
    <dbReference type="NCBI Taxonomy" id="1447944"/>
    <lineage>
        <taxon>Eukaryota</taxon>
        <taxon>Fungi</taxon>
        <taxon>Dikarya</taxon>
        <taxon>Basidiomycota</taxon>
        <taxon>Agaricomycotina</taxon>
        <taxon>Agaricomycetes</taxon>
        <taxon>Agaricomycetidae</taxon>
        <taxon>Agaricales</taxon>
        <taxon>Marasmiineae</taxon>
        <taxon>Omphalotaceae</taxon>
        <taxon>Gymnopus</taxon>
    </lineage>
</organism>
<feature type="region of interest" description="Disordered" evidence="1">
    <location>
        <begin position="97"/>
        <end position="183"/>
    </location>
</feature>
<dbReference type="Proteomes" id="UP000799118">
    <property type="component" value="Unassembled WGS sequence"/>
</dbReference>
<dbReference type="EMBL" id="ML769451">
    <property type="protein sequence ID" value="KAE9400931.1"/>
    <property type="molecule type" value="Genomic_DNA"/>
</dbReference>
<gene>
    <name evidence="3" type="ORF">BT96DRAFT_992484</name>
</gene>
<accession>A0A6A4HT30</accession>